<evidence type="ECO:0000256" key="8">
    <source>
        <dbReference type="RuleBase" id="RU004327"/>
    </source>
</evidence>
<comment type="cofactor">
    <cofactor evidence="6">
        <name>Mg(2+)</name>
        <dbReference type="ChEBI" id="CHEBI:18420"/>
    </cofactor>
    <text evidence="6">Binds 1 Mg(2+) ion per subunit.</text>
</comment>
<evidence type="ECO:0000256" key="7">
    <source>
        <dbReference type="RuleBase" id="RU004326"/>
    </source>
</evidence>
<comment type="catalytic activity">
    <reaction evidence="6 8">
        <text>alpha-D-glucosamine 1-phosphate = D-glucosamine 6-phosphate</text>
        <dbReference type="Rhea" id="RHEA:23424"/>
        <dbReference type="ChEBI" id="CHEBI:58516"/>
        <dbReference type="ChEBI" id="CHEBI:58725"/>
        <dbReference type="EC" id="5.4.2.10"/>
    </reaction>
</comment>
<evidence type="ECO:0000259" key="10">
    <source>
        <dbReference type="Pfam" id="PF02878"/>
    </source>
</evidence>
<comment type="similarity">
    <text evidence="1 6 7">Belongs to the phosphohexose mutase family.</text>
</comment>
<dbReference type="GO" id="GO:0006048">
    <property type="term" value="P:UDP-N-acetylglucosamine biosynthetic process"/>
    <property type="evidence" value="ECO:0007669"/>
    <property type="project" value="TreeGrafter"/>
</dbReference>
<dbReference type="InterPro" id="IPR005844">
    <property type="entry name" value="A-D-PHexomutase_a/b/a-I"/>
</dbReference>
<feature type="binding site" description="via phosphate group" evidence="6">
    <location>
        <position position="106"/>
    </location>
    <ligand>
        <name>Mg(2+)</name>
        <dbReference type="ChEBI" id="CHEBI:18420"/>
    </ligand>
</feature>
<dbReference type="GO" id="GO:0005975">
    <property type="term" value="P:carbohydrate metabolic process"/>
    <property type="evidence" value="ECO:0007669"/>
    <property type="project" value="InterPro"/>
</dbReference>
<dbReference type="EMBL" id="PSQG01000001">
    <property type="protein sequence ID" value="RCH46404.1"/>
    <property type="molecule type" value="Genomic_DNA"/>
</dbReference>
<keyword evidence="5 6" id="KW-0413">Isomerase</keyword>
<comment type="function">
    <text evidence="6 8">Catalyzes the conversion of glucosamine-6-phosphate to glucosamine-1-phosphate.</text>
</comment>
<evidence type="ECO:0000256" key="1">
    <source>
        <dbReference type="ARBA" id="ARBA00010231"/>
    </source>
</evidence>
<evidence type="ECO:0000256" key="3">
    <source>
        <dbReference type="ARBA" id="ARBA00022723"/>
    </source>
</evidence>
<accession>A0A367G8P1</accession>
<evidence type="ECO:0000256" key="2">
    <source>
        <dbReference type="ARBA" id="ARBA00022553"/>
    </source>
</evidence>
<dbReference type="InterPro" id="IPR005841">
    <property type="entry name" value="Alpha-D-phosphohexomutase_SF"/>
</dbReference>
<feature type="domain" description="Alpha-D-phosphohexomutase alpha/beta/alpha" evidence="10">
    <location>
        <begin position="3"/>
        <end position="138"/>
    </location>
</feature>
<keyword evidence="4 6" id="KW-0460">Magnesium</keyword>
<dbReference type="SUPFAM" id="SSF55957">
    <property type="entry name" value="Phosphoglucomutase, C-terminal domain"/>
    <property type="match status" value="1"/>
</dbReference>
<dbReference type="SUPFAM" id="SSF53738">
    <property type="entry name" value="Phosphoglucomutase, first 3 domains"/>
    <property type="match status" value="3"/>
</dbReference>
<dbReference type="NCBIfam" id="TIGR01455">
    <property type="entry name" value="glmM"/>
    <property type="match status" value="1"/>
</dbReference>
<feature type="binding site" evidence="6">
    <location>
        <position position="255"/>
    </location>
    <ligand>
        <name>Mg(2+)</name>
        <dbReference type="ChEBI" id="CHEBI:18420"/>
    </ligand>
</feature>
<evidence type="ECO:0000259" key="12">
    <source>
        <dbReference type="Pfam" id="PF02880"/>
    </source>
</evidence>
<dbReference type="Pfam" id="PF02880">
    <property type="entry name" value="PGM_PMM_III"/>
    <property type="match status" value="1"/>
</dbReference>
<dbReference type="Pfam" id="PF02878">
    <property type="entry name" value="PGM_PMM_I"/>
    <property type="match status" value="1"/>
</dbReference>
<dbReference type="PRINTS" id="PR00509">
    <property type="entry name" value="PGMPMM"/>
</dbReference>
<dbReference type="Pfam" id="PF00408">
    <property type="entry name" value="PGM_PMM_IV"/>
    <property type="match status" value="1"/>
</dbReference>
<evidence type="ECO:0000256" key="5">
    <source>
        <dbReference type="ARBA" id="ARBA00023235"/>
    </source>
</evidence>
<dbReference type="InterPro" id="IPR006352">
    <property type="entry name" value="GlmM_bact"/>
</dbReference>
<organism evidence="13 14">
    <name type="scientific">Blautia obeum</name>
    <dbReference type="NCBI Taxonomy" id="40520"/>
    <lineage>
        <taxon>Bacteria</taxon>
        <taxon>Bacillati</taxon>
        <taxon>Bacillota</taxon>
        <taxon>Clostridia</taxon>
        <taxon>Lachnospirales</taxon>
        <taxon>Lachnospiraceae</taxon>
        <taxon>Blautia</taxon>
    </lineage>
</organism>
<dbReference type="GO" id="GO:0005829">
    <property type="term" value="C:cytosol"/>
    <property type="evidence" value="ECO:0007669"/>
    <property type="project" value="TreeGrafter"/>
</dbReference>
<dbReference type="CDD" id="cd05802">
    <property type="entry name" value="GlmM"/>
    <property type="match status" value="1"/>
</dbReference>
<keyword evidence="2 6" id="KW-0597">Phosphoprotein</keyword>
<dbReference type="PROSITE" id="PS00710">
    <property type="entry name" value="PGM_PMM"/>
    <property type="match status" value="1"/>
</dbReference>
<sequence>MGKYFGTDGFRGEAGVSLTADHAFKIGRFLGWYYNELRRRAGETAAARIVIGKDTRRSSYMFEYSLVGGLVASGADAYLLHVTTTPSVAYVARTDGFDCGIMISASHNPYYDNGIKLINGQGEKMEEEIIALVEDYLDDRLQLFGEKWHEIPFTKGGEIGRTVDYSAGRNRYIGYLISLGVYSFKGMRIGLDCANGSAWNIAKAVFDALGAKTYVINAEPDGTNINNNAGSTHIEGLQKLVVEKGLDVGFAYDGDADRCLCVDEKGNVVSGDAILYVYGRYMKERGKLLTNTVVTTVMSNFGLYKAFDALDIEYAKTAVGDKYVYEYMMQNGCRIGGEQSGHIIFSKYASTGDGILTSLKMMEVIMARKKKLSELTADLAIYPQVLENVRVHDKAAAQADVDVQAAVESVAEALGDTGRILVRESGTEPLLRVMVEAESEELCRKYVDQVVEIVRKKGHVAE</sequence>
<gene>
    <name evidence="6" type="primary">glmM</name>
    <name evidence="13" type="ORF">C4886_00200</name>
</gene>
<dbReference type="InterPro" id="IPR005846">
    <property type="entry name" value="A-D-PHexomutase_a/b/a-III"/>
</dbReference>
<evidence type="ECO:0000313" key="14">
    <source>
        <dbReference type="Proteomes" id="UP000253208"/>
    </source>
</evidence>
<comment type="caution">
    <text evidence="13">The sequence shown here is derived from an EMBL/GenBank/DDBJ whole genome shotgun (WGS) entry which is preliminary data.</text>
</comment>
<dbReference type="InterPro" id="IPR016066">
    <property type="entry name" value="A-D-PHexomutase_CS"/>
</dbReference>
<feature type="modified residue" description="Phosphoserine" evidence="6">
    <location>
        <position position="106"/>
    </location>
</feature>
<proteinExistence type="inferred from homology"/>
<dbReference type="Proteomes" id="UP000253208">
    <property type="component" value="Unassembled WGS sequence"/>
</dbReference>
<dbReference type="HAMAP" id="MF_01554_B">
    <property type="entry name" value="GlmM_B"/>
    <property type="match status" value="1"/>
</dbReference>
<evidence type="ECO:0000259" key="9">
    <source>
        <dbReference type="Pfam" id="PF00408"/>
    </source>
</evidence>
<comment type="PTM">
    <text evidence="6">Activated by phosphorylation.</text>
</comment>
<feature type="active site" description="Phosphoserine intermediate" evidence="6">
    <location>
        <position position="106"/>
    </location>
</feature>
<dbReference type="RefSeq" id="WP_015525706.1">
    <property type="nucleotide sequence ID" value="NZ_PSQG01000001.1"/>
</dbReference>
<protein>
    <recommendedName>
        <fullName evidence="6 8">Phosphoglucosamine mutase</fullName>
        <ecNumber evidence="6 8">5.4.2.10</ecNumber>
    </recommendedName>
</protein>
<dbReference type="InterPro" id="IPR036900">
    <property type="entry name" value="A-D-PHexomutase_C_sf"/>
</dbReference>
<feature type="binding site" evidence="6">
    <location>
        <position position="253"/>
    </location>
    <ligand>
        <name>Mg(2+)</name>
        <dbReference type="ChEBI" id="CHEBI:18420"/>
    </ligand>
</feature>
<dbReference type="FunFam" id="3.40.120.10:FF:000002">
    <property type="entry name" value="Phosphoglucosamine mutase"/>
    <property type="match status" value="1"/>
</dbReference>
<feature type="domain" description="Alpha-D-phosphohexomutase alpha/beta/alpha" evidence="11">
    <location>
        <begin position="185"/>
        <end position="266"/>
    </location>
</feature>
<feature type="domain" description="Alpha-D-phosphohexomutase C-terminal" evidence="9">
    <location>
        <begin position="387"/>
        <end position="452"/>
    </location>
</feature>
<dbReference type="PANTHER" id="PTHR42946:SF1">
    <property type="entry name" value="PHOSPHOGLUCOMUTASE (ALPHA-D-GLUCOSE-1,6-BISPHOSPHATE-DEPENDENT)"/>
    <property type="match status" value="1"/>
</dbReference>
<dbReference type="GO" id="GO:0009252">
    <property type="term" value="P:peptidoglycan biosynthetic process"/>
    <property type="evidence" value="ECO:0007669"/>
    <property type="project" value="TreeGrafter"/>
</dbReference>
<dbReference type="EC" id="5.4.2.10" evidence="6 8"/>
<dbReference type="InterPro" id="IPR016055">
    <property type="entry name" value="A-D-PHexomutase_a/b/a-I/II/III"/>
</dbReference>
<dbReference type="PANTHER" id="PTHR42946">
    <property type="entry name" value="PHOSPHOHEXOSE MUTASE"/>
    <property type="match status" value="1"/>
</dbReference>
<dbReference type="InterPro" id="IPR005843">
    <property type="entry name" value="A-D-PHexomutase_C"/>
</dbReference>
<feature type="binding site" evidence="6">
    <location>
        <position position="257"/>
    </location>
    <ligand>
        <name>Mg(2+)</name>
        <dbReference type="ChEBI" id="CHEBI:18420"/>
    </ligand>
</feature>
<dbReference type="InterPro" id="IPR005845">
    <property type="entry name" value="A-D-PHexomutase_a/b/a-II"/>
</dbReference>
<dbReference type="Gene3D" id="3.40.120.10">
    <property type="entry name" value="Alpha-D-Glucose-1,6-Bisphosphate, subunit A, domain 3"/>
    <property type="match status" value="3"/>
</dbReference>
<dbReference type="AlphaFoldDB" id="A0A367G8P1"/>
<dbReference type="InterPro" id="IPR050060">
    <property type="entry name" value="Phosphoglucosamine_mutase"/>
</dbReference>
<feature type="domain" description="Alpha-D-phosphohexomutase alpha/beta/alpha" evidence="12">
    <location>
        <begin position="271"/>
        <end position="379"/>
    </location>
</feature>
<keyword evidence="3 6" id="KW-0479">Metal-binding</keyword>
<name>A0A367G8P1_9FIRM</name>
<evidence type="ECO:0000259" key="11">
    <source>
        <dbReference type="Pfam" id="PF02879"/>
    </source>
</evidence>
<dbReference type="GO" id="GO:0004615">
    <property type="term" value="F:phosphomannomutase activity"/>
    <property type="evidence" value="ECO:0007669"/>
    <property type="project" value="TreeGrafter"/>
</dbReference>
<dbReference type="GO" id="GO:0008966">
    <property type="term" value="F:phosphoglucosamine mutase activity"/>
    <property type="evidence" value="ECO:0007669"/>
    <property type="project" value="UniProtKB-UniRule"/>
</dbReference>
<evidence type="ECO:0000256" key="4">
    <source>
        <dbReference type="ARBA" id="ARBA00022842"/>
    </source>
</evidence>
<evidence type="ECO:0000313" key="13">
    <source>
        <dbReference type="EMBL" id="RCH46404.1"/>
    </source>
</evidence>
<dbReference type="Gene3D" id="3.30.310.50">
    <property type="entry name" value="Alpha-D-phosphohexomutase, C-terminal domain"/>
    <property type="match status" value="1"/>
</dbReference>
<dbReference type="FunFam" id="3.30.310.50:FF:000001">
    <property type="entry name" value="Phosphoglucosamine mutase"/>
    <property type="match status" value="1"/>
</dbReference>
<dbReference type="Pfam" id="PF02879">
    <property type="entry name" value="PGM_PMM_II"/>
    <property type="match status" value="1"/>
</dbReference>
<dbReference type="GO" id="GO:0000287">
    <property type="term" value="F:magnesium ion binding"/>
    <property type="evidence" value="ECO:0007669"/>
    <property type="project" value="UniProtKB-UniRule"/>
</dbReference>
<evidence type="ECO:0000256" key="6">
    <source>
        <dbReference type="HAMAP-Rule" id="MF_01554"/>
    </source>
</evidence>
<reference evidence="13 14" key="1">
    <citation type="submission" date="2018-02" db="EMBL/GenBank/DDBJ databases">
        <title>Complete genome sequencing of Faecalibacterium prausnitzii strains isolated from the human gut.</title>
        <authorList>
            <person name="Fitzgerald B.C."/>
            <person name="Shkoporov A.N."/>
            <person name="Ross P.R."/>
            <person name="Hill C."/>
        </authorList>
    </citation>
    <scope>NUCLEOTIDE SEQUENCE [LARGE SCALE GENOMIC DNA]</scope>
    <source>
        <strain evidence="13 14">APC942/31-1</strain>
    </source>
</reference>